<dbReference type="Proteomes" id="UP000799776">
    <property type="component" value="Unassembled WGS sequence"/>
</dbReference>
<keyword evidence="4" id="KW-0408">Iron</keyword>
<dbReference type="PRINTS" id="PR00465">
    <property type="entry name" value="EP450IV"/>
</dbReference>
<evidence type="ECO:0000256" key="2">
    <source>
        <dbReference type="ARBA" id="ARBA00010617"/>
    </source>
</evidence>
<evidence type="ECO:0000256" key="1">
    <source>
        <dbReference type="ARBA" id="ARBA00001971"/>
    </source>
</evidence>
<gene>
    <name evidence="5" type="ORF">K490DRAFT_53592</name>
</gene>
<evidence type="ECO:0000313" key="6">
    <source>
        <dbReference type="Proteomes" id="UP000799776"/>
    </source>
</evidence>
<dbReference type="PANTHER" id="PTHR24305">
    <property type="entry name" value="CYTOCHROME P450"/>
    <property type="match status" value="1"/>
</dbReference>
<protein>
    <submittedName>
        <fullName evidence="5">P450 monooxygenase</fullName>
    </submittedName>
</protein>
<dbReference type="GO" id="GO:0004497">
    <property type="term" value="F:monooxygenase activity"/>
    <property type="evidence" value="ECO:0007669"/>
    <property type="project" value="UniProtKB-KW"/>
</dbReference>
<accession>A0A9P4HZW1</accession>
<dbReference type="GO" id="GO:0020037">
    <property type="term" value="F:heme binding"/>
    <property type="evidence" value="ECO:0007669"/>
    <property type="project" value="InterPro"/>
</dbReference>
<proteinExistence type="inferred from homology"/>
<comment type="cofactor">
    <cofactor evidence="1">
        <name>heme</name>
        <dbReference type="ChEBI" id="CHEBI:30413"/>
    </cofactor>
</comment>
<name>A0A9P4HZW1_9PEZI</name>
<keyword evidence="3" id="KW-0479">Metal-binding</keyword>
<dbReference type="EMBL" id="ML978712">
    <property type="protein sequence ID" value="KAF2090607.1"/>
    <property type="molecule type" value="Genomic_DNA"/>
</dbReference>
<reference evidence="5" key="1">
    <citation type="journal article" date="2020" name="Stud. Mycol.">
        <title>101 Dothideomycetes genomes: a test case for predicting lifestyles and emergence of pathogens.</title>
        <authorList>
            <person name="Haridas S."/>
            <person name="Albert R."/>
            <person name="Binder M."/>
            <person name="Bloem J."/>
            <person name="Labutti K."/>
            <person name="Salamov A."/>
            <person name="Andreopoulos B."/>
            <person name="Baker S."/>
            <person name="Barry K."/>
            <person name="Bills G."/>
            <person name="Bluhm B."/>
            <person name="Cannon C."/>
            <person name="Castanera R."/>
            <person name="Culley D."/>
            <person name="Daum C."/>
            <person name="Ezra D."/>
            <person name="Gonzalez J."/>
            <person name="Henrissat B."/>
            <person name="Kuo A."/>
            <person name="Liang C."/>
            <person name="Lipzen A."/>
            <person name="Lutzoni F."/>
            <person name="Magnuson J."/>
            <person name="Mondo S."/>
            <person name="Nolan M."/>
            <person name="Ohm R."/>
            <person name="Pangilinan J."/>
            <person name="Park H.-J."/>
            <person name="Ramirez L."/>
            <person name="Alfaro M."/>
            <person name="Sun H."/>
            <person name="Tritt A."/>
            <person name="Yoshinaga Y."/>
            <person name="Zwiers L.-H."/>
            <person name="Turgeon B."/>
            <person name="Goodwin S."/>
            <person name="Spatafora J."/>
            <person name="Crous P."/>
            <person name="Grigoriev I."/>
        </authorList>
    </citation>
    <scope>NUCLEOTIDE SEQUENCE</scope>
    <source>
        <strain evidence="5">CBS 121410</strain>
    </source>
</reference>
<dbReference type="SUPFAM" id="SSF48264">
    <property type="entry name" value="Cytochrome P450"/>
    <property type="match status" value="1"/>
</dbReference>
<evidence type="ECO:0000256" key="4">
    <source>
        <dbReference type="ARBA" id="ARBA00023004"/>
    </source>
</evidence>
<evidence type="ECO:0000256" key="3">
    <source>
        <dbReference type="ARBA" id="ARBA00022723"/>
    </source>
</evidence>
<sequence length="526" mass="59082">MFPIITVAIISTIIYALHHLIIQPLFLSPLHHIPGPKLYALTKWRLAYEDLRGRRTRTIHDLHLHYGPAIRIGPSEIHFNSLAALRSIYGAGSAFGRTGFYRMFDVYGCQNLFTFHSGKEHAERKKLLAHAYSKSAILRGPGAEMIEEKIGTFMEMLGREKGTACEVFKSLHYYSLDTITAFLYGDGFGGTAAMEGNLKDRALLDDILRDPDRRRLTWFATHLPGLTAWLYALNQYAVFKPLVRPLLPMKPPTTYTAIRNHALQSYQRFEASKHGNSISSETHPTIMTRLYASHPSQNPSTSPLSSLSIASELADHLLAGISTTADTLTFLLFQLSLPANAAIQERLVKEVRSLPPSALTVNGEPDTRVPSLSTADNLPIFNAIVKETLRLFAPLPASEPRVCFSASPTVDGYRIPSGTVVGMQPYSLHREEAVFREPEVWRPERWLEEGRSSEMERWWWAFSSGARGLATAEMALVPAIYGKYRTRVKAGFEGVSPGCTSRFEVFHDERFGKVEEHTCWLDFIEK</sequence>
<dbReference type="OrthoDB" id="1470350at2759"/>
<keyword evidence="6" id="KW-1185">Reference proteome</keyword>
<dbReference type="GO" id="GO:0016705">
    <property type="term" value="F:oxidoreductase activity, acting on paired donors, with incorporation or reduction of molecular oxygen"/>
    <property type="evidence" value="ECO:0007669"/>
    <property type="project" value="InterPro"/>
</dbReference>
<keyword evidence="5" id="KW-0503">Monooxygenase</keyword>
<comment type="similarity">
    <text evidence="2">Belongs to the cytochrome P450 family.</text>
</comment>
<dbReference type="GO" id="GO:0005506">
    <property type="term" value="F:iron ion binding"/>
    <property type="evidence" value="ECO:0007669"/>
    <property type="project" value="InterPro"/>
</dbReference>
<evidence type="ECO:0000313" key="5">
    <source>
        <dbReference type="EMBL" id="KAF2090607.1"/>
    </source>
</evidence>
<dbReference type="InterPro" id="IPR002403">
    <property type="entry name" value="Cyt_P450_E_grp-IV"/>
</dbReference>
<dbReference type="InterPro" id="IPR001128">
    <property type="entry name" value="Cyt_P450"/>
</dbReference>
<organism evidence="5 6">
    <name type="scientific">Saccharata proteae CBS 121410</name>
    <dbReference type="NCBI Taxonomy" id="1314787"/>
    <lineage>
        <taxon>Eukaryota</taxon>
        <taxon>Fungi</taxon>
        <taxon>Dikarya</taxon>
        <taxon>Ascomycota</taxon>
        <taxon>Pezizomycotina</taxon>
        <taxon>Dothideomycetes</taxon>
        <taxon>Dothideomycetes incertae sedis</taxon>
        <taxon>Botryosphaeriales</taxon>
        <taxon>Saccharataceae</taxon>
        <taxon>Saccharata</taxon>
    </lineage>
</organism>
<dbReference type="InterPro" id="IPR050121">
    <property type="entry name" value="Cytochrome_P450_monoxygenase"/>
</dbReference>
<dbReference type="AlphaFoldDB" id="A0A9P4HZW1"/>
<keyword evidence="5" id="KW-0560">Oxidoreductase</keyword>
<dbReference type="InterPro" id="IPR036396">
    <property type="entry name" value="Cyt_P450_sf"/>
</dbReference>
<comment type="caution">
    <text evidence="5">The sequence shown here is derived from an EMBL/GenBank/DDBJ whole genome shotgun (WGS) entry which is preliminary data.</text>
</comment>
<dbReference type="Pfam" id="PF00067">
    <property type="entry name" value="p450"/>
    <property type="match status" value="1"/>
</dbReference>
<dbReference type="PANTHER" id="PTHR24305:SF164">
    <property type="entry name" value="P450, PUTATIVE (EUROFUNG)-RELATED"/>
    <property type="match status" value="1"/>
</dbReference>
<dbReference type="Gene3D" id="1.10.630.10">
    <property type="entry name" value="Cytochrome P450"/>
    <property type="match status" value="1"/>
</dbReference>